<evidence type="ECO:0000256" key="3">
    <source>
        <dbReference type="ARBA" id="ARBA00023163"/>
    </source>
</evidence>
<feature type="domain" description="HTH luxR-type" evidence="5">
    <location>
        <begin position="60"/>
        <end position="124"/>
    </location>
</feature>
<dbReference type="Proteomes" id="UP000602124">
    <property type="component" value="Unassembled WGS sequence"/>
</dbReference>
<evidence type="ECO:0000313" key="7">
    <source>
        <dbReference type="EMBL" id="MBJ3786714.1"/>
    </source>
</evidence>
<protein>
    <recommendedName>
        <fullName evidence="9">HTH luxR-type domain-containing protein</fullName>
    </recommendedName>
</protein>
<dbReference type="PRINTS" id="PR00038">
    <property type="entry name" value="HTHLUXR"/>
</dbReference>
<dbReference type="InterPro" id="IPR016032">
    <property type="entry name" value="Sig_transdc_resp-reg_C-effctor"/>
</dbReference>
<keyword evidence="3" id="KW-0804">Transcription</keyword>
<dbReference type="GO" id="GO:0000160">
    <property type="term" value="P:phosphorelay signal transduction system"/>
    <property type="evidence" value="ECO:0007669"/>
    <property type="project" value="InterPro"/>
</dbReference>
<dbReference type="PROSITE" id="PS50110">
    <property type="entry name" value="RESPONSE_REGULATORY"/>
    <property type="match status" value="1"/>
</dbReference>
<dbReference type="Pfam" id="PF00196">
    <property type="entry name" value="GerE"/>
    <property type="match status" value="1"/>
</dbReference>
<dbReference type="AlphaFoldDB" id="A0A934ITZ1"/>
<evidence type="ECO:0000259" key="5">
    <source>
        <dbReference type="PROSITE" id="PS50043"/>
    </source>
</evidence>
<evidence type="ECO:0000259" key="6">
    <source>
        <dbReference type="PROSITE" id="PS50110"/>
    </source>
</evidence>
<feature type="domain" description="Response regulatory" evidence="6">
    <location>
        <begin position="1"/>
        <end position="43"/>
    </location>
</feature>
<evidence type="ECO:0000256" key="4">
    <source>
        <dbReference type="PROSITE-ProRule" id="PRU00169"/>
    </source>
</evidence>
<dbReference type="InterPro" id="IPR000792">
    <property type="entry name" value="Tscrpt_reg_LuxR_C"/>
</dbReference>
<evidence type="ECO:0008006" key="9">
    <source>
        <dbReference type="Google" id="ProtNLM"/>
    </source>
</evidence>
<dbReference type="CDD" id="cd06170">
    <property type="entry name" value="LuxR_C_like"/>
    <property type="match status" value="1"/>
</dbReference>
<dbReference type="EMBL" id="JAEKMH010000005">
    <property type="protein sequence ID" value="MBJ3786714.1"/>
    <property type="molecule type" value="Genomic_DNA"/>
</dbReference>
<dbReference type="PROSITE" id="PS50043">
    <property type="entry name" value="HTH_LUXR_2"/>
    <property type="match status" value="1"/>
</dbReference>
<dbReference type="SUPFAM" id="SSF46894">
    <property type="entry name" value="C-terminal effector domain of the bipartite response regulators"/>
    <property type="match status" value="1"/>
</dbReference>
<keyword evidence="1" id="KW-0805">Transcription regulation</keyword>
<dbReference type="SUPFAM" id="SSF52172">
    <property type="entry name" value="CheY-like"/>
    <property type="match status" value="1"/>
</dbReference>
<comment type="caution">
    <text evidence="4">Lacks conserved residue(s) required for the propagation of feature annotation.</text>
</comment>
<dbReference type="Gene3D" id="3.40.50.2300">
    <property type="match status" value="1"/>
</dbReference>
<keyword evidence="8" id="KW-1185">Reference proteome</keyword>
<reference evidence="7" key="1">
    <citation type="submission" date="2020-12" db="EMBL/GenBank/DDBJ databases">
        <title>Devosia sp. MSA67 isolated from Mo River.</title>
        <authorList>
            <person name="Ma F."/>
            <person name="Zi Z."/>
        </authorList>
    </citation>
    <scope>NUCLEOTIDE SEQUENCE</scope>
    <source>
        <strain evidence="7">MSA67</strain>
    </source>
</reference>
<dbReference type="PANTHER" id="PTHR44688">
    <property type="entry name" value="DNA-BINDING TRANSCRIPTIONAL ACTIVATOR DEVR_DOSR"/>
    <property type="match status" value="1"/>
</dbReference>
<organism evidence="7 8">
    <name type="scientific">Devosia sediminis</name>
    <dbReference type="NCBI Taxonomy" id="2798801"/>
    <lineage>
        <taxon>Bacteria</taxon>
        <taxon>Pseudomonadati</taxon>
        <taxon>Pseudomonadota</taxon>
        <taxon>Alphaproteobacteria</taxon>
        <taxon>Hyphomicrobiales</taxon>
        <taxon>Devosiaceae</taxon>
        <taxon>Devosia</taxon>
    </lineage>
</organism>
<gene>
    <name evidence="7" type="ORF">JEQ47_18460</name>
</gene>
<evidence type="ECO:0000313" key="8">
    <source>
        <dbReference type="Proteomes" id="UP000602124"/>
    </source>
</evidence>
<comment type="caution">
    <text evidence="7">The sequence shown here is derived from an EMBL/GenBank/DDBJ whole genome shotgun (WGS) entry which is preliminary data.</text>
</comment>
<dbReference type="InterPro" id="IPR001789">
    <property type="entry name" value="Sig_transdc_resp-reg_receiver"/>
</dbReference>
<sequence length="124" mass="13367">MAVMIGDAPSTDTVVAAMKLGAVDVLAIPVDHENLLRVVREGLQADVHFHAAKGGRRAVDVLGFSELTSREREVLQMVADGQSNKETGRALKISPRTVEVHRARVMAKLGARNAADLMRIVLTT</sequence>
<keyword evidence="2" id="KW-0238">DNA-binding</keyword>
<evidence type="ECO:0000256" key="2">
    <source>
        <dbReference type="ARBA" id="ARBA00023125"/>
    </source>
</evidence>
<accession>A0A934ITZ1</accession>
<dbReference type="PANTHER" id="PTHR44688:SF16">
    <property type="entry name" value="DNA-BINDING TRANSCRIPTIONAL ACTIVATOR DEVR_DOSR"/>
    <property type="match status" value="1"/>
</dbReference>
<dbReference type="SMART" id="SM00421">
    <property type="entry name" value="HTH_LUXR"/>
    <property type="match status" value="1"/>
</dbReference>
<name>A0A934ITZ1_9HYPH</name>
<evidence type="ECO:0000256" key="1">
    <source>
        <dbReference type="ARBA" id="ARBA00023015"/>
    </source>
</evidence>
<dbReference type="GO" id="GO:0003677">
    <property type="term" value="F:DNA binding"/>
    <property type="evidence" value="ECO:0007669"/>
    <property type="project" value="UniProtKB-KW"/>
</dbReference>
<proteinExistence type="predicted"/>
<dbReference type="InterPro" id="IPR011006">
    <property type="entry name" value="CheY-like_superfamily"/>
</dbReference>
<dbReference type="GO" id="GO:0006355">
    <property type="term" value="P:regulation of DNA-templated transcription"/>
    <property type="evidence" value="ECO:0007669"/>
    <property type="project" value="InterPro"/>
</dbReference>